<accession>A0AA48HJV4</accession>
<protein>
    <submittedName>
        <fullName evidence="1">Uncharacterized protein</fullName>
    </submittedName>
</protein>
<dbReference type="KEGG" id="pmaw:MACH26_04330"/>
<sequence>MKRLITLFLCCFSFKLYSVEMSAQEYQAAVEDIQQILQSGNTRSLNLLSAELEDDVLVVRPPNPRQGEIWLHWPVTNNALRVLQVPHGSFDLHTREIGELWFYSDANLIPRPDIIMFNTEHRYETEQSDLSRLASSLFTAAADAFSKMQRPISIVQIHGFNPARRKSDSGASSDIILSNGSLYPDPGTVTRQSCLRDNGSLLARAYGRDVFELGATINPVGKLLRAQKEHQVSFLHIEMAFNLRKALLAQAIPSEAIACLLD</sequence>
<proteinExistence type="predicted"/>
<evidence type="ECO:0000313" key="1">
    <source>
        <dbReference type="EMBL" id="BDX04912.1"/>
    </source>
</evidence>
<name>A0AA48HJV4_9ALTE</name>
<keyword evidence="2" id="KW-1185">Reference proteome</keyword>
<dbReference type="Proteomes" id="UP001333710">
    <property type="component" value="Chromosome"/>
</dbReference>
<organism evidence="1 2">
    <name type="scientific">Planctobacterium marinum</name>
    <dbReference type="NCBI Taxonomy" id="1631968"/>
    <lineage>
        <taxon>Bacteria</taxon>
        <taxon>Pseudomonadati</taxon>
        <taxon>Pseudomonadota</taxon>
        <taxon>Gammaproteobacteria</taxon>
        <taxon>Alteromonadales</taxon>
        <taxon>Alteromonadaceae</taxon>
        <taxon>Planctobacterium</taxon>
    </lineage>
</organism>
<gene>
    <name evidence="1" type="ORF">MACH26_04330</name>
</gene>
<evidence type="ECO:0000313" key="2">
    <source>
        <dbReference type="Proteomes" id="UP001333710"/>
    </source>
</evidence>
<dbReference type="RefSeq" id="WP_338290795.1">
    <property type="nucleotide sequence ID" value="NZ_AP027272.1"/>
</dbReference>
<dbReference type="EMBL" id="AP027272">
    <property type="protein sequence ID" value="BDX04912.1"/>
    <property type="molecule type" value="Genomic_DNA"/>
</dbReference>
<dbReference type="AlphaFoldDB" id="A0AA48HJV4"/>
<reference evidence="1" key="1">
    <citation type="submission" date="2023-01" db="EMBL/GenBank/DDBJ databases">
        <title>Complete genome sequence of Planctobacterium marinum strain Dej080120_11.</title>
        <authorList>
            <person name="Ueki S."/>
            <person name="Maruyama F."/>
        </authorList>
    </citation>
    <scope>NUCLEOTIDE SEQUENCE</scope>
    <source>
        <strain evidence="1">Dej080120_11</strain>
    </source>
</reference>